<feature type="transmembrane region" description="Helical" evidence="1">
    <location>
        <begin position="63"/>
        <end position="83"/>
    </location>
</feature>
<evidence type="ECO:0000313" key="2">
    <source>
        <dbReference type="EMBL" id="NYD65680.1"/>
    </source>
</evidence>
<organism evidence="3 4">
    <name type="scientific">Agromyces atrinae</name>
    <dbReference type="NCBI Taxonomy" id="592376"/>
    <lineage>
        <taxon>Bacteria</taxon>
        <taxon>Bacillati</taxon>
        <taxon>Actinomycetota</taxon>
        <taxon>Actinomycetes</taxon>
        <taxon>Micrococcales</taxon>
        <taxon>Microbacteriaceae</taxon>
        <taxon>Agromyces</taxon>
    </lineage>
</organism>
<reference evidence="2 5" key="2">
    <citation type="submission" date="2020-07" db="EMBL/GenBank/DDBJ databases">
        <title>Sequencing the genomes of 1000 actinobacteria strains.</title>
        <authorList>
            <person name="Klenk H.-P."/>
        </authorList>
    </citation>
    <scope>NUCLEOTIDE SEQUENCE [LARGE SCALE GENOMIC DNA]</scope>
    <source>
        <strain evidence="2 5">DSM 23870</strain>
    </source>
</reference>
<dbReference type="AlphaFoldDB" id="A0A4Q2M187"/>
<evidence type="ECO:0000313" key="3">
    <source>
        <dbReference type="EMBL" id="RXZ85478.1"/>
    </source>
</evidence>
<proteinExistence type="predicted"/>
<sequence length="121" mass="12723">MTGEVATPGAEPRSRGVRFGFDVALAVFFGLFYAYDAWEAVGNLVGLTQYAAALDSTLSSTGWVVLIAAILLPIGLFALAFVIGRRRPLAVRIALYVTGLAVSAVLYLDVVMLFGPGALIA</sequence>
<dbReference type="Proteomes" id="UP000292686">
    <property type="component" value="Unassembled WGS sequence"/>
</dbReference>
<evidence type="ECO:0000256" key="1">
    <source>
        <dbReference type="SAM" id="Phobius"/>
    </source>
</evidence>
<feature type="transmembrane region" description="Helical" evidence="1">
    <location>
        <begin position="19"/>
        <end position="35"/>
    </location>
</feature>
<feature type="transmembrane region" description="Helical" evidence="1">
    <location>
        <begin position="95"/>
        <end position="115"/>
    </location>
</feature>
<accession>A0A4Q2M187</accession>
<dbReference type="EMBL" id="JACCBI010000001">
    <property type="protein sequence ID" value="NYD65680.1"/>
    <property type="molecule type" value="Genomic_DNA"/>
</dbReference>
<dbReference type="OrthoDB" id="5116782at2"/>
<keyword evidence="1" id="KW-0472">Membrane</keyword>
<evidence type="ECO:0000313" key="4">
    <source>
        <dbReference type="Proteomes" id="UP000292686"/>
    </source>
</evidence>
<keyword evidence="4" id="KW-1185">Reference proteome</keyword>
<dbReference type="EMBL" id="SDPM01000009">
    <property type="protein sequence ID" value="RXZ85478.1"/>
    <property type="molecule type" value="Genomic_DNA"/>
</dbReference>
<evidence type="ECO:0000313" key="5">
    <source>
        <dbReference type="Proteomes" id="UP000581087"/>
    </source>
</evidence>
<protein>
    <submittedName>
        <fullName evidence="2">ABC-type multidrug transport system fused ATPase/permease subunit</fullName>
    </submittedName>
    <submittedName>
        <fullName evidence="3">Bacitracin resistance protein</fullName>
    </submittedName>
</protein>
<dbReference type="Proteomes" id="UP000581087">
    <property type="component" value="Unassembled WGS sequence"/>
</dbReference>
<name>A0A4Q2M187_9MICO</name>
<keyword evidence="1" id="KW-1133">Transmembrane helix</keyword>
<gene>
    <name evidence="2" type="ORF">BJ972_000199</name>
    <name evidence="3" type="ORF">ESP50_14835</name>
</gene>
<keyword evidence="1" id="KW-0812">Transmembrane</keyword>
<comment type="caution">
    <text evidence="3">The sequence shown here is derived from an EMBL/GenBank/DDBJ whole genome shotgun (WGS) entry which is preliminary data.</text>
</comment>
<dbReference type="RefSeq" id="WP_129176554.1">
    <property type="nucleotide sequence ID" value="NZ_JACCBI010000001.1"/>
</dbReference>
<reference evidence="3 4" key="1">
    <citation type="submission" date="2019-01" db="EMBL/GenBank/DDBJ databases">
        <title>Agromyces.</title>
        <authorList>
            <person name="Li J."/>
        </authorList>
    </citation>
    <scope>NUCLEOTIDE SEQUENCE [LARGE SCALE GENOMIC DNA]</scope>
    <source>
        <strain evidence="3 4">DSM 23870</strain>
    </source>
</reference>